<proteinExistence type="predicted"/>
<accession>A0ABD2UCL7</accession>
<dbReference type="Proteomes" id="UP001627284">
    <property type="component" value="Unassembled WGS sequence"/>
</dbReference>
<protein>
    <submittedName>
        <fullName evidence="1">Uncharacterized protein</fullName>
    </submittedName>
</protein>
<reference evidence="1 2" key="1">
    <citation type="submission" date="2024-05" db="EMBL/GenBank/DDBJ databases">
        <title>De novo assembly of an allotetraploid wild potato.</title>
        <authorList>
            <person name="Hosaka A.J."/>
        </authorList>
    </citation>
    <scope>NUCLEOTIDE SEQUENCE [LARGE SCALE GENOMIC DNA]</scope>
    <source>
        <tissue evidence="1">Young leaves</tissue>
    </source>
</reference>
<name>A0ABD2UCL7_9SOLN</name>
<evidence type="ECO:0000313" key="2">
    <source>
        <dbReference type="Proteomes" id="UP001627284"/>
    </source>
</evidence>
<sequence length="100" mass="11713">YNRLCLAIWSVHIEENSNNNIMAKKEEISMFEQNYKGYHLVHSQVKKIKQEEVSKNYIIDLSVKQPEMKIVLAREVIVTRQHSRSRLGLNSGQPIYVVDN</sequence>
<keyword evidence="2" id="KW-1185">Reference proteome</keyword>
<dbReference type="PANTHER" id="PTHR34780">
    <property type="entry name" value="OS08G0427800 PROTEIN"/>
    <property type="match status" value="1"/>
</dbReference>
<comment type="caution">
    <text evidence="1">The sequence shown here is derived from an EMBL/GenBank/DDBJ whole genome shotgun (WGS) entry which is preliminary data.</text>
</comment>
<dbReference type="AlphaFoldDB" id="A0ABD2UCL7"/>
<organism evidence="1 2">
    <name type="scientific">Solanum stoloniferum</name>
    <dbReference type="NCBI Taxonomy" id="62892"/>
    <lineage>
        <taxon>Eukaryota</taxon>
        <taxon>Viridiplantae</taxon>
        <taxon>Streptophyta</taxon>
        <taxon>Embryophyta</taxon>
        <taxon>Tracheophyta</taxon>
        <taxon>Spermatophyta</taxon>
        <taxon>Magnoliopsida</taxon>
        <taxon>eudicotyledons</taxon>
        <taxon>Gunneridae</taxon>
        <taxon>Pentapetalae</taxon>
        <taxon>asterids</taxon>
        <taxon>lamiids</taxon>
        <taxon>Solanales</taxon>
        <taxon>Solanaceae</taxon>
        <taxon>Solanoideae</taxon>
        <taxon>Solaneae</taxon>
        <taxon>Solanum</taxon>
    </lineage>
</organism>
<dbReference type="PANTHER" id="PTHR34780:SF5">
    <property type="entry name" value="OS02G0733900 PROTEIN"/>
    <property type="match status" value="1"/>
</dbReference>
<gene>
    <name evidence="1" type="ORF">AABB24_011334</name>
</gene>
<dbReference type="EMBL" id="JBJKTR010000006">
    <property type="protein sequence ID" value="KAL3366584.1"/>
    <property type="molecule type" value="Genomic_DNA"/>
</dbReference>
<evidence type="ECO:0000313" key="1">
    <source>
        <dbReference type="EMBL" id="KAL3366584.1"/>
    </source>
</evidence>
<feature type="non-terminal residue" evidence="1">
    <location>
        <position position="1"/>
    </location>
</feature>